<reference evidence="11" key="1">
    <citation type="submission" date="2022-01" db="EMBL/GenBank/DDBJ databases">
        <authorList>
            <person name="Braso-Vives M."/>
        </authorList>
    </citation>
    <scope>NUCLEOTIDE SEQUENCE</scope>
</reference>
<keyword evidence="6 9" id="KW-0472">Membrane</keyword>
<evidence type="ECO:0000256" key="1">
    <source>
        <dbReference type="ARBA" id="ARBA00004651"/>
    </source>
</evidence>
<dbReference type="AlphaFoldDB" id="A0A8K0A7N6"/>
<comment type="subcellular location">
    <subcellularLocation>
        <location evidence="1">Cell membrane</location>
        <topology evidence="1">Multi-pass membrane protein</topology>
    </subcellularLocation>
</comment>
<feature type="transmembrane region" description="Helical" evidence="9">
    <location>
        <begin position="41"/>
        <end position="61"/>
    </location>
</feature>
<feature type="domain" description="G-protein coupled receptors family 1 profile" evidence="10">
    <location>
        <begin position="53"/>
        <end position="158"/>
    </location>
</feature>
<name>A0A8K0A7N6_BRALA</name>
<feature type="transmembrane region" description="Helical" evidence="9">
    <location>
        <begin position="192"/>
        <end position="213"/>
    </location>
</feature>
<dbReference type="PROSITE" id="PS50262">
    <property type="entry name" value="G_PROTEIN_RECEP_F1_2"/>
    <property type="match status" value="1"/>
</dbReference>
<dbReference type="PRINTS" id="PR00237">
    <property type="entry name" value="GPCRRHODOPSN"/>
</dbReference>
<protein>
    <submittedName>
        <fullName evidence="11">Hypp4322 protein</fullName>
    </submittedName>
</protein>
<proteinExistence type="predicted"/>
<evidence type="ECO:0000256" key="9">
    <source>
        <dbReference type="SAM" id="Phobius"/>
    </source>
</evidence>
<feature type="transmembrane region" description="Helical" evidence="9">
    <location>
        <begin position="112"/>
        <end position="131"/>
    </location>
</feature>
<evidence type="ECO:0000256" key="6">
    <source>
        <dbReference type="ARBA" id="ARBA00023136"/>
    </source>
</evidence>
<evidence type="ECO:0000256" key="8">
    <source>
        <dbReference type="ARBA" id="ARBA00023224"/>
    </source>
</evidence>
<dbReference type="EMBL" id="OV696692">
    <property type="protein sequence ID" value="CAH1270357.1"/>
    <property type="molecule type" value="Genomic_DNA"/>
</dbReference>
<dbReference type="Gene3D" id="1.20.1070.10">
    <property type="entry name" value="Rhodopsin 7-helix transmembrane proteins"/>
    <property type="match status" value="1"/>
</dbReference>
<dbReference type="PANTHER" id="PTHR24245">
    <property type="entry name" value="G-PROTEIN COUPLED RECEPTOR"/>
    <property type="match status" value="1"/>
</dbReference>
<gene>
    <name evidence="11" type="primary">Hypp4322</name>
    <name evidence="11" type="ORF">BLAG_LOCUS22669</name>
</gene>
<evidence type="ECO:0000256" key="5">
    <source>
        <dbReference type="ARBA" id="ARBA00023040"/>
    </source>
</evidence>
<evidence type="ECO:0000313" key="11">
    <source>
        <dbReference type="EMBL" id="CAH1270357.1"/>
    </source>
</evidence>
<evidence type="ECO:0000256" key="7">
    <source>
        <dbReference type="ARBA" id="ARBA00023170"/>
    </source>
</evidence>
<feature type="transmembrane region" description="Helical" evidence="9">
    <location>
        <begin position="73"/>
        <end position="92"/>
    </location>
</feature>
<dbReference type="PANTHER" id="PTHR24245:SF0">
    <property type="entry name" value="G-PROTEIN COUPLED RECEPTORS FAMILY 1 PROFILE DOMAIN-CONTAINING PROTEIN"/>
    <property type="match status" value="1"/>
</dbReference>
<keyword evidence="4 9" id="KW-1133">Transmembrane helix</keyword>
<dbReference type="CDD" id="cd00637">
    <property type="entry name" value="7tm_classA_rhodopsin-like"/>
    <property type="match status" value="1"/>
</dbReference>
<keyword evidence="3 9" id="KW-0812">Transmembrane</keyword>
<dbReference type="SUPFAM" id="SSF81321">
    <property type="entry name" value="Family A G protein-coupled receptor-like"/>
    <property type="match status" value="1"/>
</dbReference>
<dbReference type="GO" id="GO:0004930">
    <property type="term" value="F:G protein-coupled receptor activity"/>
    <property type="evidence" value="ECO:0007669"/>
    <property type="project" value="UniProtKB-KW"/>
</dbReference>
<evidence type="ECO:0000259" key="10">
    <source>
        <dbReference type="PROSITE" id="PS50262"/>
    </source>
</evidence>
<dbReference type="InterPro" id="IPR017452">
    <property type="entry name" value="GPCR_Rhodpsn_7TM"/>
</dbReference>
<accession>A0A8K0A7N6</accession>
<keyword evidence="5" id="KW-0297">G-protein coupled receptor</keyword>
<sequence length="342" mass="37335">MNFSNESFTTDLFAQDFFNDSFTTSAFAPVFSPVFNPAEPAVIITEAVLSIAGNLHVLAVTTRRQTFPSASRLFISSMAWSDLLLGSTFPFMVAPAAAGEWVYSDTTGRVCAVIGMSSMDITASALAGLNLDRLYVLMNNGEGISVKKARTFLISTWAGIYAFYIFSTVYGVPVYYDLAMALILYDLKAHMWFTIGMIGISSVAHVVTMHCVVRVLRALCAKPSAANANPQQQQAAPNYHSDSSYAKVVLILTLVQTAMSSLLFCALMAILLGHDLPTFLFWSVWVGLSNTFLNVIVSSVSQESFRKAVAATATFVASCLYRKLCNRNRVSVDQENIEMSTL</sequence>
<keyword evidence="12" id="KW-1185">Reference proteome</keyword>
<feature type="transmembrane region" description="Helical" evidence="9">
    <location>
        <begin position="152"/>
        <end position="172"/>
    </location>
</feature>
<dbReference type="InterPro" id="IPR051880">
    <property type="entry name" value="GPC_Orphan_Receptors"/>
</dbReference>
<dbReference type="Proteomes" id="UP000838412">
    <property type="component" value="Chromosome 7"/>
</dbReference>
<organism evidence="11 12">
    <name type="scientific">Branchiostoma lanceolatum</name>
    <name type="common">Common lancelet</name>
    <name type="synonym">Amphioxus lanceolatum</name>
    <dbReference type="NCBI Taxonomy" id="7740"/>
    <lineage>
        <taxon>Eukaryota</taxon>
        <taxon>Metazoa</taxon>
        <taxon>Chordata</taxon>
        <taxon>Cephalochordata</taxon>
        <taxon>Leptocardii</taxon>
        <taxon>Amphioxiformes</taxon>
        <taxon>Branchiostomatidae</taxon>
        <taxon>Branchiostoma</taxon>
    </lineage>
</organism>
<dbReference type="InterPro" id="IPR000276">
    <property type="entry name" value="GPCR_Rhodpsn"/>
</dbReference>
<evidence type="ECO:0000256" key="2">
    <source>
        <dbReference type="ARBA" id="ARBA00022475"/>
    </source>
</evidence>
<keyword evidence="8" id="KW-0807">Transducer</keyword>
<keyword evidence="7" id="KW-0675">Receptor</keyword>
<evidence type="ECO:0000313" key="12">
    <source>
        <dbReference type="Proteomes" id="UP000838412"/>
    </source>
</evidence>
<dbReference type="GO" id="GO:0005886">
    <property type="term" value="C:plasma membrane"/>
    <property type="evidence" value="ECO:0007669"/>
    <property type="project" value="UniProtKB-SubCell"/>
</dbReference>
<evidence type="ECO:0000256" key="4">
    <source>
        <dbReference type="ARBA" id="ARBA00022989"/>
    </source>
</evidence>
<dbReference type="Pfam" id="PF00001">
    <property type="entry name" value="7tm_1"/>
    <property type="match status" value="1"/>
</dbReference>
<evidence type="ECO:0000256" key="3">
    <source>
        <dbReference type="ARBA" id="ARBA00022692"/>
    </source>
</evidence>
<feature type="transmembrane region" description="Helical" evidence="9">
    <location>
        <begin position="248"/>
        <end position="273"/>
    </location>
</feature>
<keyword evidence="2" id="KW-1003">Cell membrane</keyword>
<dbReference type="OrthoDB" id="10056848at2759"/>
<feature type="transmembrane region" description="Helical" evidence="9">
    <location>
        <begin position="279"/>
        <end position="297"/>
    </location>
</feature>